<keyword evidence="2" id="KW-1185">Reference proteome</keyword>
<reference evidence="2" key="1">
    <citation type="submission" date="2015-01" db="EMBL/GenBank/DDBJ databases">
        <authorList>
            <person name="Aksoy S."/>
            <person name="Warren W."/>
            <person name="Wilson R.K."/>
        </authorList>
    </citation>
    <scope>NUCLEOTIDE SEQUENCE [LARGE SCALE GENOMIC DNA]</scope>
    <source>
        <strain evidence="2">IAEA</strain>
    </source>
</reference>
<proteinExistence type="predicted"/>
<evidence type="ECO:0000313" key="2">
    <source>
        <dbReference type="Proteomes" id="UP000092460"/>
    </source>
</evidence>
<dbReference type="Proteomes" id="UP000092460">
    <property type="component" value="Unassembled WGS sequence"/>
</dbReference>
<protein>
    <submittedName>
        <fullName evidence="1">Uncharacterized protein</fullName>
    </submittedName>
</protein>
<organism evidence="1 2">
    <name type="scientific">Glossina palpalis gambiensis</name>
    <dbReference type="NCBI Taxonomy" id="67801"/>
    <lineage>
        <taxon>Eukaryota</taxon>
        <taxon>Metazoa</taxon>
        <taxon>Ecdysozoa</taxon>
        <taxon>Arthropoda</taxon>
        <taxon>Hexapoda</taxon>
        <taxon>Insecta</taxon>
        <taxon>Pterygota</taxon>
        <taxon>Neoptera</taxon>
        <taxon>Endopterygota</taxon>
        <taxon>Diptera</taxon>
        <taxon>Brachycera</taxon>
        <taxon>Muscomorpha</taxon>
        <taxon>Hippoboscoidea</taxon>
        <taxon>Glossinidae</taxon>
        <taxon>Glossina</taxon>
    </lineage>
</organism>
<dbReference type="AlphaFoldDB" id="A0A1B0AML7"/>
<dbReference type="VEuPathDB" id="VectorBase:GPPI001944"/>
<evidence type="ECO:0000313" key="1">
    <source>
        <dbReference type="EnsemblMetazoa" id="GPPI001944-PA"/>
    </source>
</evidence>
<name>A0A1B0AML7_9MUSC</name>
<sequence>MICKNVRSKLQQDYDYAYVKARGQREKQCTPSTQHIKYRCEMTTQASNFLNASAQEYMLMLLSRKLWNPSFKTYALRLQHETNNENFGWGNAFYKSKGKKSANDNFLSPYRGPKGGTGGHSSEVLFRFIIWLSAQYLLFTDPQNLHSLRFRGRRVRTSKVFYEYDKNTRGVERSNKTICKITDEEVLQN</sequence>
<dbReference type="EnsemblMetazoa" id="GPPI001944-RA">
    <property type="protein sequence ID" value="GPPI001944-PA"/>
    <property type="gene ID" value="GPPI001944"/>
</dbReference>
<dbReference type="EMBL" id="JXJN01000497">
    <property type="status" value="NOT_ANNOTATED_CDS"/>
    <property type="molecule type" value="Genomic_DNA"/>
</dbReference>
<accession>A0A1B0AML7</accession>
<reference evidence="1" key="2">
    <citation type="submission" date="2020-05" db="UniProtKB">
        <authorList>
            <consortium name="EnsemblMetazoa"/>
        </authorList>
    </citation>
    <scope>IDENTIFICATION</scope>
    <source>
        <strain evidence="1">IAEA</strain>
    </source>
</reference>